<dbReference type="InterPro" id="IPR011990">
    <property type="entry name" value="TPR-like_helical_dom_sf"/>
</dbReference>
<dbReference type="FunFam" id="1.25.40.10:FF:000091">
    <property type="entry name" value="Pre-mRNA-processing factor 39"/>
    <property type="match status" value="1"/>
</dbReference>
<evidence type="ECO:0000313" key="9">
    <source>
        <dbReference type="Ensembl" id="ENSACAP00000003944.3"/>
    </source>
</evidence>
<evidence type="ECO:0000256" key="3">
    <source>
        <dbReference type="ARBA" id="ARBA00022737"/>
    </source>
</evidence>
<comment type="similarity">
    <text evidence="6">Belongs to the PRP39 family.</text>
</comment>
<keyword evidence="7" id="KW-0175">Coiled coil</keyword>
<name>H9G8F5_ANOCA</name>
<dbReference type="eggNOG" id="KOG1258">
    <property type="taxonomic scope" value="Eukaryota"/>
</dbReference>
<feature type="compositionally biased region" description="Basic and acidic residues" evidence="8">
    <location>
        <begin position="538"/>
        <end position="547"/>
    </location>
</feature>
<dbReference type="GO" id="GO:0000395">
    <property type="term" value="P:mRNA 5'-splice site recognition"/>
    <property type="evidence" value="ECO:0000318"/>
    <property type="project" value="GO_Central"/>
</dbReference>
<keyword evidence="5" id="KW-0539">Nucleus</keyword>
<sequence>MQCSDPKDDSTDLKTENMGKDSEAQSEQPSDFSTEIMSVTEMEQSPDNSPSAQPQEEEEAQDCEAPGAEEDKTEDSEDSFPLEFDKFWNVVETNPQDFTGWVYLLQYVEQENHLLAARKAFDRFFVHYPYCYGYWKKYADMEKRHGNMKQSDEVYRRGLQAIPLSIDLWIHYINFLKETLDASDPEAVGTIRGTYEHAVLAAGTDFRSDKLWEMYINWENDEGSLKAVTAVFDRILGIPTQLYSHHFQRFKEHVQNNLPRDILSTEQFVQLRRELASAHSHNGEEAPPGDDFPSGTEEITDPAKLITEIENMRHRIIEIHQEMFNHNEHEVSKRWTFEEGVTAPYLHVKPSREDQTEVLNGFKTQEFYFIIVLSSILAARSEVGSIQSLLCLQMQYAKYMENHSIEGVRHVYSRACTIHLTKKPMVHLLWAAFEEQQGNIHEARRILKTFEENVSGLAMIRLRRVSLERRHGNLEEAEHLLQEAVRNSKSNYEASFFAVKLARHLFKVQKSLPKARKVLLEAIDRDRVGLKASCNLKQDQHNEKQARNDVSPSSPPQSLFICRLLDAYEEHQSLLKEQETLKRKAENGCEEGDEKRPHGDEAALAAGQVADGDMQASQAAYNYSAWYQYNYPNAWNYGQYYQASST</sequence>
<dbReference type="STRING" id="28377.ENSACAP00000003944"/>
<evidence type="ECO:0000256" key="1">
    <source>
        <dbReference type="ARBA" id="ARBA00004123"/>
    </source>
</evidence>
<dbReference type="InterPro" id="IPR059164">
    <property type="entry name" value="HAT_PRP39_C"/>
</dbReference>
<feature type="compositionally biased region" description="Basic and acidic residues" evidence="8">
    <location>
        <begin position="275"/>
        <end position="284"/>
    </location>
</feature>
<feature type="region of interest" description="Disordered" evidence="8">
    <location>
        <begin position="1"/>
        <end position="78"/>
    </location>
</feature>
<dbReference type="SUPFAM" id="SSF48452">
    <property type="entry name" value="TPR-like"/>
    <property type="match status" value="1"/>
</dbReference>
<evidence type="ECO:0000256" key="8">
    <source>
        <dbReference type="SAM" id="MobiDB-lite"/>
    </source>
</evidence>
<feature type="coiled-coil region" evidence="7">
    <location>
        <begin position="433"/>
        <end position="487"/>
    </location>
</feature>
<feature type="compositionally biased region" description="Polar residues" evidence="8">
    <location>
        <begin position="25"/>
        <end position="49"/>
    </location>
</feature>
<organism evidence="9 10">
    <name type="scientific">Anolis carolinensis</name>
    <name type="common">Green anole</name>
    <name type="synonym">American chameleon</name>
    <dbReference type="NCBI Taxonomy" id="28377"/>
    <lineage>
        <taxon>Eukaryota</taxon>
        <taxon>Metazoa</taxon>
        <taxon>Chordata</taxon>
        <taxon>Craniata</taxon>
        <taxon>Vertebrata</taxon>
        <taxon>Euteleostomi</taxon>
        <taxon>Lepidosauria</taxon>
        <taxon>Squamata</taxon>
        <taxon>Bifurcata</taxon>
        <taxon>Unidentata</taxon>
        <taxon>Episquamata</taxon>
        <taxon>Toxicofera</taxon>
        <taxon>Iguania</taxon>
        <taxon>Dactyloidae</taxon>
        <taxon>Anolis</taxon>
    </lineage>
</organism>
<dbReference type="InterPro" id="IPR003107">
    <property type="entry name" value="HAT"/>
</dbReference>
<comment type="subcellular location">
    <subcellularLocation>
        <location evidence="1">Nucleus</location>
    </subcellularLocation>
</comment>
<dbReference type="Pfam" id="PF23241">
    <property type="entry name" value="HAT_PRP39_C"/>
    <property type="match status" value="1"/>
</dbReference>
<reference evidence="9" key="2">
    <citation type="submission" date="2025-08" db="UniProtKB">
        <authorList>
            <consortium name="Ensembl"/>
        </authorList>
    </citation>
    <scope>IDENTIFICATION</scope>
</reference>
<dbReference type="GeneTree" id="ENSGT00390000005033"/>
<dbReference type="FunCoup" id="H9G8F5">
    <property type="interactions" value="429"/>
</dbReference>
<reference evidence="9" key="1">
    <citation type="submission" date="2009-12" db="EMBL/GenBank/DDBJ databases">
        <title>The Genome Sequence of Anolis carolinensis (Green Anole Lizard).</title>
        <authorList>
            <consortium name="The Genome Sequencing Platform"/>
            <person name="Di Palma F."/>
            <person name="Alfoldi J."/>
            <person name="Heiman D."/>
            <person name="Young S."/>
            <person name="Grabherr M."/>
            <person name="Johnson J."/>
            <person name="Lander E.S."/>
            <person name="Lindblad-Toh K."/>
        </authorList>
    </citation>
    <scope>NUCLEOTIDE SEQUENCE [LARGE SCALE GENOMIC DNA]</scope>
    <source>
        <strain evidence="9">JBL SC #1</strain>
    </source>
</reference>
<keyword evidence="2" id="KW-0507">mRNA processing</keyword>
<dbReference type="HOGENOM" id="CLU_007434_2_0_1"/>
<dbReference type="Bgee" id="ENSACAG00000004047">
    <property type="expression patterns" value="Expressed in kidney and 13 other cell types or tissues"/>
</dbReference>
<dbReference type="PANTHER" id="PTHR17204">
    <property type="entry name" value="PRE-MRNA PROCESSING PROTEIN PRP39-RELATED"/>
    <property type="match status" value="1"/>
</dbReference>
<feature type="region of interest" description="Disordered" evidence="8">
    <location>
        <begin position="535"/>
        <end position="555"/>
    </location>
</feature>
<evidence type="ECO:0000256" key="6">
    <source>
        <dbReference type="ARBA" id="ARBA00038019"/>
    </source>
</evidence>
<dbReference type="GO" id="GO:0000243">
    <property type="term" value="C:commitment complex"/>
    <property type="evidence" value="ECO:0000318"/>
    <property type="project" value="GO_Central"/>
</dbReference>
<proteinExistence type="inferred from homology"/>
<evidence type="ECO:0000256" key="4">
    <source>
        <dbReference type="ARBA" id="ARBA00023187"/>
    </source>
</evidence>
<dbReference type="Pfam" id="PF23240">
    <property type="entry name" value="HAT_PRP39_N"/>
    <property type="match status" value="1"/>
</dbReference>
<reference evidence="9" key="3">
    <citation type="submission" date="2025-09" db="UniProtKB">
        <authorList>
            <consortium name="Ensembl"/>
        </authorList>
    </citation>
    <scope>IDENTIFICATION</scope>
</reference>
<dbReference type="GO" id="GO:0071004">
    <property type="term" value="C:U2-type prespliceosome"/>
    <property type="evidence" value="ECO:0000318"/>
    <property type="project" value="GO_Central"/>
</dbReference>
<evidence type="ECO:0000256" key="7">
    <source>
        <dbReference type="SAM" id="Coils"/>
    </source>
</evidence>
<feature type="compositionally biased region" description="Acidic residues" evidence="8">
    <location>
        <begin position="55"/>
        <end position="78"/>
    </location>
</feature>
<dbReference type="AlphaFoldDB" id="H9G8F5"/>
<keyword evidence="4" id="KW-0508">mRNA splicing</keyword>
<dbReference type="PANTHER" id="PTHR17204:SF5">
    <property type="entry name" value="PRE-MRNA-PROCESSING FACTOR 39"/>
    <property type="match status" value="1"/>
</dbReference>
<dbReference type="InParanoid" id="H9G8F5"/>
<gene>
    <name evidence="9" type="primary">PRPF39</name>
</gene>
<keyword evidence="10" id="KW-1185">Reference proteome</keyword>
<evidence type="ECO:0000256" key="5">
    <source>
        <dbReference type="ARBA" id="ARBA00023242"/>
    </source>
</evidence>
<dbReference type="SMART" id="SM00386">
    <property type="entry name" value="HAT"/>
    <property type="match status" value="5"/>
</dbReference>
<feature type="region of interest" description="Disordered" evidence="8">
    <location>
        <begin position="275"/>
        <end position="298"/>
    </location>
</feature>
<dbReference type="Proteomes" id="UP000001646">
    <property type="component" value="Unplaced"/>
</dbReference>
<protein>
    <submittedName>
        <fullName evidence="9">Pre-mRNA processing factor 39</fullName>
    </submittedName>
</protein>
<dbReference type="Ensembl" id="ENSACAT00000004036.4">
    <property type="protein sequence ID" value="ENSACAP00000003944.3"/>
    <property type="gene ID" value="ENSACAG00000004047.4"/>
</dbReference>
<evidence type="ECO:0000313" key="10">
    <source>
        <dbReference type="Proteomes" id="UP000001646"/>
    </source>
</evidence>
<evidence type="ECO:0000256" key="2">
    <source>
        <dbReference type="ARBA" id="ARBA00022664"/>
    </source>
</evidence>
<dbReference type="GO" id="GO:0005685">
    <property type="term" value="C:U1 snRNP"/>
    <property type="evidence" value="ECO:0000318"/>
    <property type="project" value="GO_Central"/>
</dbReference>
<dbReference type="Gene3D" id="1.25.40.10">
    <property type="entry name" value="Tetratricopeptide repeat domain"/>
    <property type="match status" value="2"/>
</dbReference>
<accession>H9G8F5</accession>
<feature type="compositionally biased region" description="Basic and acidic residues" evidence="8">
    <location>
        <begin position="1"/>
        <end position="23"/>
    </location>
</feature>
<keyword evidence="3" id="KW-0677">Repeat</keyword>